<keyword evidence="5" id="KW-0732">Signal</keyword>
<keyword evidence="8" id="KW-1185">Reference proteome</keyword>
<dbReference type="PIRSF" id="PIRSF000097">
    <property type="entry name" value="AKR"/>
    <property type="match status" value="1"/>
</dbReference>
<dbReference type="Gene3D" id="3.20.20.100">
    <property type="entry name" value="NADP-dependent oxidoreductase domain"/>
    <property type="match status" value="1"/>
</dbReference>
<evidence type="ECO:0000256" key="3">
    <source>
        <dbReference type="PIRSR" id="PIRSR000097-2"/>
    </source>
</evidence>
<evidence type="ECO:0000256" key="2">
    <source>
        <dbReference type="PIRSR" id="PIRSR000097-1"/>
    </source>
</evidence>
<dbReference type="SUPFAM" id="SSF51430">
    <property type="entry name" value="NAD(P)-linked oxidoreductase"/>
    <property type="match status" value="1"/>
</dbReference>
<dbReference type="OrthoDB" id="416253at2759"/>
<accession>W7TP67</accession>
<dbReference type="EMBL" id="AZIL01002191">
    <property type="protein sequence ID" value="EWM22484.1"/>
    <property type="molecule type" value="Genomic_DNA"/>
</dbReference>
<evidence type="ECO:0000313" key="7">
    <source>
        <dbReference type="EMBL" id="EWM22484.1"/>
    </source>
</evidence>
<evidence type="ECO:0000256" key="1">
    <source>
        <dbReference type="ARBA" id="ARBA00023002"/>
    </source>
</evidence>
<keyword evidence="1" id="KW-0560">Oxidoreductase</keyword>
<dbReference type="InterPro" id="IPR020471">
    <property type="entry name" value="AKR"/>
</dbReference>
<sequence>MIPRPLFGSLFLVLLLTWPRQAPSLVFKHAHIMATQLSITSRDPHANMPILGLGTWRSDKGKVKDAVVEALRLGYIHVDAAQVYENQCEVGEGLHEARAKGYIKEMNDVWITSKLWNTDHHPDAVRPACDRILRELKLPKIQQLLIHWPTAFQKVKGEENLWPKDAQGRHLSDPNGDNKAVWKEMEKLVDAGLVETIGLSNFNEQEVQEILDVARIKPVCVQIECHPYLPQDEMRAFLHSQGIALCAYSPLANLDPNDASKPCALRDPVIERLARKHGKSPAQVILRWHAQKKNVVIPKSVTLSRIAENAGIYDFELSEEDMALIAGMGKTHRVRLVNPGFRPGGQPVFSQ</sequence>
<dbReference type="Proteomes" id="UP000019335">
    <property type="component" value="Unassembled WGS sequence"/>
</dbReference>
<dbReference type="PANTHER" id="PTHR11732">
    <property type="entry name" value="ALDO/KETO REDUCTASE"/>
    <property type="match status" value="1"/>
</dbReference>
<evidence type="ECO:0000259" key="6">
    <source>
        <dbReference type="Pfam" id="PF00248"/>
    </source>
</evidence>
<reference evidence="7 8" key="1">
    <citation type="journal article" date="2014" name="Mol. Plant">
        <title>Chromosome Scale Genome Assembly and Transcriptome Profiling of Nannochloropsis gaditana in Nitrogen Depletion.</title>
        <authorList>
            <person name="Corteggiani Carpinelli E."/>
            <person name="Telatin A."/>
            <person name="Vitulo N."/>
            <person name="Forcato C."/>
            <person name="D'Angelo M."/>
            <person name="Schiavon R."/>
            <person name="Vezzi A."/>
            <person name="Giacometti G.M."/>
            <person name="Morosinotto T."/>
            <person name="Valle G."/>
        </authorList>
    </citation>
    <scope>NUCLEOTIDE SEQUENCE [LARGE SCALE GENOMIC DNA]</scope>
    <source>
        <strain evidence="7 8">B-31</strain>
    </source>
</reference>
<comment type="caution">
    <text evidence="7">The sequence shown here is derived from an EMBL/GenBank/DDBJ whole genome shotgun (WGS) entry which is preliminary data.</text>
</comment>
<gene>
    <name evidence="7" type="ORF">Naga_100011g89</name>
</gene>
<evidence type="ECO:0000313" key="8">
    <source>
        <dbReference type="Proteomes" id="UP000019335"/>
    </source>
</evidence>
<dbReference type="AlphaFoldDB" id="W7TP67"/>
<dbReference type="PRINTS" id="PR00069">
    <property type="entry name" value="ALDKETRDTASE"/>
</dbReference>
<feature type="signal peptide" evidence="5">
    <location>
        <begin position="1"/>
        <end position="24"/>
    </location>
</feature>
<name>W7TP67_9STRA</name>
<proteinExistence type="predicted"/>
<evidence type="ECO:0000256" key="5">
    <source>
        <dbReference type="SAM" id="SignalP"/>
    </source>
</evidence>
<dbReference type="PROSITE" id="PS00063">
    <property type="entry name" value="ALDOKETO_REDUCTASE_3"/>
    <property type="match status" value="1"/>
</dbReference>
<feature type="chain" id="PRO_5004901069" evidence="5">
    <location>
        <begin position="25"/>
        <end position="351"/>
    </location>
</feature>
<dbReference type="InterPro" id="IPR018170">
    <property type="entry name" value="Aldo/ket_reductase_CS"/>
</dbReference>
<dbReference type="FunFam" id="3.20.20.100:FF:000002">
    <property type="entry name" value="2,5-diketo-D-gluconic acid reductase A"/>
    <property type="match status" value="1"/>
</dbReference>
<feature type="binding site" evidence="3">
    <location>
        <position position="147"/>
    </location>
    <ligand>
        <name>substrate</name>
    </ligand>
</feature>
<dbReference type="InterPro" id="IPR023210">
    <property type="entry name" value="NADP_OxRdtase_dom"/>
</dbReference>
<feature type="site" description="Lowers pKa of active site Tyr" evidence="4">
    <location>
        <position position="114"/>
    </location>
</feature>
<dbReference type="PROSITE" id="PS00062">
    <property type="entry name" value="ALDOKETO_REDUCTASE_2"/>
    <property type="match status" value="1"/>
</dbReference>
<protein>
    <submittedName>
        <fullName evidence="7">Aldo-keto reductase</fullName>
    </submittedName>
</protein>
<feature type="active site" description="Proton donor" evidence="2">
    <location>
        <position position="84"/>
    </location>
</feature>
<feature type="domain" description="NADP-dependent oxidoreductase" evidence="6">
    <location>
        <begin position="51"/>
        <end position="326"/>
    </location>
</feature>
<organism evidence="7 8">
    <name type="scientific">Nannochloropsis gaditana</name>
    <dbReference type="NCBI Taxonomy" id="72520"/>
    <lineage>
        <taxon>Eukaryota</taxon>
        <taxon>Sar</taxon>
        <taxon>Stramenopiles</taxon>
        <taxon>Ochrophyta</taxon>
        <taxon>Eustigmatophyceae</taxon>
        <taxon>Eustigmatales</taxon>
        <taxon>Monodopsidaceae</taxon>
        <taxon>Nannochloropsis</taxon>
    </lineage>
</organism>
<dbReference type="InterPro" id="IPR036812">
    <property type="entry name" value="NAD(P)_OxRdtase_dom_sf"/>
</dbReference>
<evidence type="ECO:0000256" key="4">
    <source>
        <dbReference type="PIRSR" id="PIRSR000097-3"/>
    </source>
</evidence>
<dbReference type="GO" id="GO:0016616">
    <property type="term" value="F:oxidoreductase activity, acting on the CH-OH group of donors, NAD or NADP as acceptor"/>
    <property type="evidence" value="ECO:0007669"/>
    <property type="project" value="UniProtKB-ARBA"/>
</dbReference>
<dbReference type="Pfam" id="PF00248">
    <property type="entry name" value="Aldo_ket_red"/>
    <property type="match status" value="1"/>
</dbReference>